<keyword evidence="3" id="KW-1185">Reference proteome</keyword>
<reference evidence="2" key="1">
    <citation type="submission" date="2022-12" db="EMBL/GenBank/DDBJ databases">
        <title>Reference genome sequencing for broad-spectrum identification of bacterial and archaeal isolates by mass spectrometry.</title>
        <authorList>
            <person name="Sekiguchi Y."/>
            <person name="Tourlousse D.M."/>
        </authorList>
    </citation>
    <scope>NUCLEOTIDE SEQUENCE</scope>
    <source>
        <strain evidence="2">14</strain>
    </source>
</reference>
<dbReference type="AlphaFoldDB" id="A0A9W6CZB5"/>
<name>A0A9W6CZB5_9MICO</name>
<evidence type="ECO:0000259" key="1">
    <source>
        <dbReference type="Pfam" id="PF01636"/>
    </source>
</evidence>
<organism evidence="2 3">
    <name type="scientific">Agromyces rhizosphaerae</name>
    <dbReference type="NCBI Taxonomy" id="88374"/>
    <lineage>
        <taxon>Bacteria</taxon>
        <taxon>Bacillati</taxon>
        <taxon>Actinomycetota</taxon>
        <taxon>Actinomycetes</taxon>
        <taxon>Micrococcales</taxon>
        <taxon>Microbacteriaceae</taxon>
        <taxon>Agromyces</taxon>
    </lineage>
</organism>
<accession>A0A9W6CZB5</accession>
<dbReference type="Pfam" id="PF01636">
    <property type="entry name" value="APH"/>
    <property type="match status" value="1"/>
</dbReference>
<gene>
    <name evidence="2" type="ORF">ARHIZOSPH14_29880</name>
</gene>
<dbReference type="SUPFAM" id="SSF56112">
    <property type="entry name" value="Protein kinase-like (PK-like)"/>
    <property type="match status" value="1"/>
</dbReference>
<dbReference type="EMBL" id="BSDP01000001">
    <property type="protein sequence ID" value="GLI28746.1"/>
    <property type="molecule type" value="Genomic_DNA"/>
</dbReference>
<dbReference type="InterPro" id="IPR002575">
    <property type="entry name" value="Aminoglycoside_PTrfase"/>
</dbReference>
<dbReference type="InterPro" id="IPR011009">
    <property type="entry name" value="Kinase-like_dom_sf"/>
</dbReference>
<proteinExistence type="predicted"/>
<feature type="domain" description="Aminoglycoside phosphotransferase" evidence="1">
    <location>
        <begin position="61"/>
        <end position="278"/>
    </location>
</feature>
<dbReference type="Proteomes" id="UP001144396">
    <property type="component" value="Unassembled WGS sequence"/>
</dbReference>
<dbReference type="RefSeq" id="WP_281886399.1">
    <property type="nucleotide sequence ID" value="NZ_BSDP01000001.1"/>
</dbReference>
<comment type="caution">
    <text evidence="2">The sequence shown here is derived from an EMBL/GenBank/DDBJ whole genome shotgun (WGS) entry which is preliminary data.</text>
</comment>
<evidence type="ECO:0000313" key="3">
    <source>
        <dbReference type="Proteomes" id="UP001144396"/>
    </source>
</evidence>
<sequence length="327" mass="35899">MPDPFSEHVSSPEWLAATEGRVRRMLREVGVRPTGPLERRRVRPWSTQLTIATDAGTVWCKQNHPAMAFEARVQAVLAELVADAVQAPLAIDAGRGLLLMTDHGPSVAERGQVTTDVWARLVGEAARLQRSLVGRRTDLVGAGVPDRSIRVEDRFEDLVELLAGLPAPHPARLVDADASRLRAAGPAVADAVRVLADSPYPSAWNHGDLHPGNAFPLADGVRLFDLADGQWANALEVLAVPHDWIDRQPDLAWEPVRDAWAAAWGLRPPTAEEWRSMRIVHAVNRTGTWTGVIDDMTEPELRRWAHYAADELLGVLRHAGGDYADFS</sequence>
<evidence type="ECO:0000313" key="2">
    <source>
        <dbReference type="EMBL" id="GLI28746.1"/>
    </source>
</evidence>
<protein>
    <recommendedName>
        <fullName evidence="1">Aminoglycoside phosphotransferase domain-containing protein</fullName>
    </recommendedName>
</protein>